<accession>Q3SHY9</accession>
<dbReference type="Pfam" id="PF11984">
    <property type="entry name" value="DUF3485"/>
    <property type="match status" value="1"/>
</dbReference>
<gene>
    <name evidence="3" type="ordered locus">Tbd_1791</name>
</gene>
<dbReference type="InterPro" id="IPR054653">
    <property type="entry name" value="EpsI_type_B_pred"/>
</dbReference>
<evidence type="ECO:0000256" key="1">
    <source>
        <dbReference type="SAM" id="SignalP"/>
    </source>
</evidence>
<evidence type="ECO:0000259" key="2">
    <source>
        <dbReference type="Pfam" id="PF11984"/>
    </source>
</evidence>
<feature type="signal peptide" evidence="1">
    <location>
        <begin position="1"/>
        <end position="24"/>
    </location>
</feature>
<dbReference type="STRING" id="292415.Tbd_1791"/>
<dbReference type="EMBL" id="CP000116">
    <property type="protein sequence ID" value="AAZ97744.1"/>
    <property type="molecule type" value="Genomic_DNA"/>
</dbReference>
<dbReference type="Proteomes" id="UP000008291">
    <property type="component" value="Chromosome"/>
</dbReference>
<dbReference type="HOGENOM" id="CLU_1204329_0_0_4"/>
<name>Q3SHY9_THIDA</name>
<protein>
    <recommendedName>
        <fullName evidence="2">Methanolan biosynthesis EpsI domain-containing protein</fullName>
    </recommendedName>
</protein>
<dbReference type="InterPro" id="IPR014263">
    <property type="entry name" value="Methanolan_biosynth_EpsI"/>
</dbReference>
<evidence type="ECO:0000313" key="3">
    <source>
        <dbReference type="EMBL" id="AAZ97744.1"/>
    </source>
</evidence>
<dbReference type="eggNOG" id="ENOG5030WKQ">
    <property type="taxonomic scope" value="Bacteria"/>
</dbReference>
<keyword evidence="1" id="KW-0732">Signal</keyword>
<dbReference type="RefSeq" id="WP_011312303.1">
    <property type="nucleotide sequence ID" value="NC_007404.1"/>
</dbReference>
<reference evidence="3 4" key="1">
    <citation type="journal article" date="2006" name="J. Bacteriol.">
        <title>The genome sequence of the obligately chemolithoautotrophic, facultatively anaerobic bacterium Thiobacillus denitrificans.</title>
        <authorList>
            <person name="Beller H.R."/>
            <person name="Chain P.S."/>
            <person name="Letain T.E."/>
            <person name="Chakicherla A."/>
            <person name="Larimer F.W."/>
            <person name="Richardson P.M."/>
            <person name="Coleman M.A."/>
            <person name="Wood A.P."/>
            <person name="Kelly D.P."/>
        </authorList>
    </citation>
    <scope>NUCLEOTIDE SEQUENCE [LARGE SCALE GENOMIC DNA]</scope>
    <source>
        <strain evidence="3 4">ATCC 25259</strain>
    </source>
</reference>
<dbReference type="AlphaFoldDB" id="Q3SHY9"/>
<sequence>MKLDSFKPLLIGLCMFAAAGAALALKPTTKVAENGPKVNLEELIPEKFGDWTIDSTVAPLVANPQQTALIEKIYSDTLSRTYVNRDGDRIMLAVAYGGDQTDTMAVHKPEVCYPAQGFEILKNTSDTFSIGKARIPVKRLVATQGPRIEPITYWTTVGDAVTVSGVTRKLNQLKYGLTGKIPDGLLFRVSSIQADDAKAYQAQDAFARDLLRAMSPAGRKRIVGTSNPTS</sequence>
<organism evidence="3 4">
    <name type="scientific">Thiobacillus denitrificans (strain ATCC 25259 / T1)</name>
    <dbReference type="NCBI Taxonomy" id="292415"/>
    <lineage>
        <taxon>Bacteria</taxon>
        <taxon>Pseudomonadati</taxon>
        <taxon>Pseudomonadota</taxon>
        <taxon>Betaproteobacteria</taxon>
        <taxon>Nitrosomonadales</taxon>
        <taxon>Thiobacillaceae</taxon>
        <taxon>Thiobacillus</taxon>
    </lineage>
</organism>
<dbReference type="OrthoDB" id="8583485at2"/>
<proteinExistence type="predicted"/>
<dbReference type="NCBIfam" id="NF045609">
    <property type="entry name" value="EpsI_type_B"/>
    <property type="match status" value="1"/>
</dbReference>
<dbReference type="NCBIfam" id="TIGR02914">
    <property type="entry name" value="EpsI_fam"/>
    <property type="match status" value="1"/>
</dbReference>
<keyword evidence="4" id="KW-1185">Reference proteome</keyword>
<feature type="domain" description="Methanolan biosynthesis EpsI" evidence="2">
    <location>
        <begin position="9"/>
        <end position="216"/>
    </location>
</feature>
<evidence type="ECO:0000313" key="4">
    <source>
        <dbReference type="Proteomes" id="UP000008291"/>
    </source>
</evidence>
<dbReference type="KEGG" id="tbd:Tbd_1791"/>
<feature type="chain" id="PRO_5004228815" description="Methanolan biosynthesis EpsI domain-containing protein" evidence="1">
    <location>
        <begin position="25"/>
        <end position="230"/>
    </location>
</feature>